<keyword evidence="2 5" id="KW-0812">Transmembrane</keyword>
<dbReference type="RefSeq" id="XP_009026702.1">
    <property type="nucleotide sequence ID" value="XM_009028454.1"/>
</dbReference>
<evidence type="ECO:0000256" key="4">
    <source>
        <dbReference type="ARBA" id="ARBA00023136"/>
    </source>
</evidence>
<dbReference type="Proteomes" id="UP000015101">
    <property type="component" value="Unassembled WGS sequence"/>
</dbReference>
<evidence type="ECO:0000313" key="8">
    <source>
        <dbReference type="Proteomes" id="UP000015101"/>
    </source>
</evidence>
<keyword evidence="4 5" id="KW-0472">Membrane</keyword>
<evidence type="ECO:0000256" key="2">
    <source>
        <dbReference type="ARBA" id="ARBA00022692"/>
    </source>
</evidence>
<organism evidence="7 8">
    <name type="scientific">Helobdella robusta</name>
    <name type="common">Californian leech</name>
    <dbReference type="NCBI Taxonomy" id="6412"/>
    <lineage>
        <taxon>Eukaryota</taxon>
        <taxon>Metazoa</taxon>
        <taxon>Spiralia</taxon>
        <taxon>Lophotrochozoa</taxon>
        <taxon>Annelida</taxon>
        <taxon>Clitellata</taxon>
        <taxon>Hirudinea</taxon>
        <taxon>Rhynchobdellida</taxon>
        <taxon>Glossiphoniidae</taxon>
        <taxon>Helobdella</taxon>
    </lineage>
</organism>
<accession>T1FV71</accession>
<protein>
    <submittedName>
        <fullName evidence="6 7">Uncharacterized protein</fullName>
    </submittedName>
</protein>
<gene>
    <name evidence="7" type="primary">20212717</name>
    <name evidence="6" type="ORF">HELRODRAFT_193624</name>
</gene>
<evidence type="ECO:0000256" key="3">
    <source>
        <dbReference type="ARBA" id="ARBA00022989"/>
    </source>
</evidence>
<proteinExistence type="predicted"/>
<dbReference type="GO" id="GO:0016020">
    <property type="term" value="C:membrane"/>
    <property type="evidence" value="ECO:0007669"/>
    <property type="project" value="UniProtKB-SubCell"/>
</dbReference>
<dbReference type="HOGENOM" id="CLU_1333053_0_0_1"/>
<reference evidence="7" key="3">
    <citation type="submission" date="2015-06" db="UniProtKB">
        <authorList>
            <consortium name="EnsemblMetazoa"/>
        </authorList>
    </citation>
    <scope>IDENTIFICATION</scope>
</reference>
<keyword evidence="8" id="KW-1185">Reference proteome</keyword>
<dbReference type="EMBL" id="KB097536">
    <property type="protein sequence ID" value="ESN95304.1"/>
    <property type="molecule type" value="Genomic_DNA"/>
</dbReference>
<feature type="transmembrane region" description="Helical" evidence="5">
    <location>
        <begin position="167"/>
        <end position="193"/>
    </location>
</feature>
<reference evidence="8" key="1">
    <citation type="submission" date="2012-12" db="EMBL/GenBank/DDBJ databases">
        <authorList>
            <person name="Hellsten U."/>
            <person name="Grimwood J."/>
            <person name="Chapman J.A."/>
            <person name="Shapiro H."/>
            <person name="Aerts A."/>
            <person name="Otillar R.P."/>
            <person name="Terry A.Y."/>
            <person name="Boore J.L."/>
            <person name="Simakov O."/>
            <person name="Marletaz F."/>
            <person name="Cho S.-J."/>
            <person name="Edsinger-Gonzales E."/>
            <person name="Havlak P."/>
            <person name="Kuo D.-H."/>
            <person name="Larsson T."/>
            <person name="Lv J."/>
            <person name="Arendt D."/>
            <person name="Savage R."/>
            <person name="Osoegawa K."/>
            <person name="de Jong P."/>
            <person name="Lindberg D.R."/>
            <person name="Seaver E.C."/>
            <person name="Weisblat D.A."/>
            <person name="Putnam N.H."/>
            <person name="Grigoriev I.V."/>
            <person name="Rokhsar D.S."/>
        </authorList>
    </citation>
    <scope>NUCLEOTIDE SEQUENCE</scope>
</reference>
<feature type="transmembrane region" description="Helical" evidence="5">
    <location>
        <begin position="93"/>
        <end position="118"/>
    </location>
</feature>
<evidence type="ECO:0000313" key="6">
    <source>
        <dbReference type="EMBL" id="ESN95304.1"/>
    </source>
</evidence>
<evidence type="ECO:0000256" key="5">
    <source>
        <dbReference type="SAM" id="Phobius"/>
    </source>
</evidence>
<dbReference type="KEGG" id="hro:HELRODRAFT_193624"/>
<dbReference type="Gene3D" id="1.20.140.150">
    <property type="match status" value="1"/>
</dbReference>
<sequence>MVKPQRNMRSLAWLLLLSFFFGYVIYMVSYVGNDWYVVPVEPFPYPPDNQSTPIRMGLFWMCVQSHCLYDLKVDYIIVRYLPYKEIQYASQNYRAVCMSIISVGMVLLCLALGAYFLFLSGFNFSHLMGFVTGGLQLVSSIVTMIGVIIYGVKFRGPTINNPFGWSLWLMVAAILWLAANGILVILLTIVICARKRRKEGEDFNTPLQASF</sequence>
<comment type="subcellular location">
    <subcellularLocation>
        <location evidence="1">Membrane</location>
        <topology evidence="1">Multi-pass membrane protein</topology>
    </subcellularLocation>
</comment>
<reference evidence="6 8" key="2">
    <citation type="journal article" date="2013" name="Nature">
        <title>Insights into bilaterian evolution from three spiralian genomes.</title>
        <authorList>
            <person name="Simakov O."/>
            <person name="Marletaz F."/>
            <person name="Cho S.J."/>
            <person name="Edsinger-Gonzales E."/>
            <person name="Havlak P."/>
            <person name="Hellsten U."/>
            <person name="Kuo D.H."/>
            <person name="Larsson T."/>
            <person name="Lv J."/>
            <person name="Arendt D."/>
            <person name="Savage R."/>
            <person name="Osoegawa K."/>
            <person name="de Jong P."/>
            <person name="Grimwood J."/>
            <person name="Chapman J.A."/>
            <person name="Shapiro H."/>
            <person name="Aerts A."/>
            <person name="Otillar R.P."/>
            <person name="Terry A.Y."/>
            <person name="Boore J.L."/>
            <person name="Grigoriev I.V."/>
            <person name="Lindberg D.R."/>
            <person name="Seaver E.C."/>
            <person name="Weisblat D.A."/>
            <person name="Putnam N.H."/>
            <person name="Rokhsar D.S."/>
        </authorList>
    </citation>
    <scope>NUCLEOTIDE SEQUENCE</scope>
</reference>
<evidence type="ECO:0000313" key="7">
    <source>
        <dbReference type="EnsemblMetazoa" id="HelroP193624"/>
    </source>
</evidence>
<evidence type="ECO:0000256" key="1">
    <source>
        <dbReference type="ARBA" id="ARBA00004141"/>
    </source>
</evidence>
<keyword evidence="3 5" id="KW-1133">Transmembrane helix</keyword>
<dbReference type="InterPro" id="IPR004031">
    <property type="entry name" value="PMP22/EMP/MP20/Claudin"/>
</dbReference>
<dbReference type="GeneID" id="20212717"/>
<feature type="transmembrane region" description="Helical" evidence="5">
    <location>
        <begin position="12"/>
        <end position="32"/>
    </location>
</feature>
<name>T1FV71_HELRO</name>
<feature type="transmembrane region" description="Helical" evidence="5">
    <location>
        <begin position="130"/>
        <end position="152"/>
    </location>
</feature>
<dbReference type="EnsemblMetazoa" id="HelroT193624">
    <property type="protein sequence ID" value="HelroP193624"/>
    <property type="gene ID" value="HelroG193624"/>
</dbReference>
<dbReference type="Pfam" id="PF13903">
    <property type="entry name" value="Claudin_2"/>
    <property type="match status" value="1"/>
</dbReference>
<dbReference type="AlphaFoldDB" id="T1FV71"/>
<dbReference type="InParanoid" id="T1FV71"/>
<dbReference type="EMBL" id="AMQM01006905">
    <property type="status" value="NOT_ANNOTATED_CDS"/>
    <property type="molecule type" value="Genomic_DNA"/>
</dbReference>
<dbReference type="CTD" id="20212717"/>